<protein>
    <submittedName>
        <fullName evidence="1">Esterase/lipase</fullName>
    </submittedName>
</protein>
<dbReference type="AlphaFoldDB" id="A0A2V0QII2"/>
<dbReference type="Proteomes" id="UP000247480">
    <property type="component" value="Unassembled WGS sequence"/>
</dbReference>
<evidence type="ECO:0000313" key="1">
    <source>
        <dbReference type="EMBL" id="GBH12926.1"/>
    </source>
</evidence>
<dbReference type="EMBL" id="BGJZ01000325">
    <property type="protein sequence ID" value="GBH12926.1"/>
    <property type="molecule type" value="Genomic_DNA"/>
</dbReference>
<proteinExistence type="predicted"/>
<comment type="caution">
    <text evidence="1">The sequence shown here is derived from an EMBL/GenBank/DDBJ whole genome shotgun (WGS) entry which is preliminary data.</text>
</comment>
<evidence type="ECO:0000313" key="2">
    <source>
        <dbReference type="Proteomes" id="UP000247480"/>
    </source>
</evidence>
<reference evidence="1 2" key="1">
    <citation type="submission" date="2018-04" db="EMBL/GenBank/DDBJ databases">
        <title>Draft genome sequence of Pseudomonas syringae pv. actinidiae biovar 1 strains isolated from kiwifruit in Kagawa prefecture.</title>
        <authorList>
            <person name="Tabuchi M."/>
            <person name="Saito M."/>
            <person name="Fujiwara S."/>
            <person name="Sasa N."/>
            <person name="Akimitsu K."/>
            <person name="Gomi K."/>
            <person name="Konishi-Sugita S."/>
            <person name="Hamano K."/>
            <person name="Kataoka I."/>
        </authorList>
    </citation>
    <scope>NUCLEOTIDE SEQUENCE [LARGE SCALE GENOMIC DNA]</scope>
    <source>
        <strain evidence="1 2">MAFF212206</strain>
    </source>
</reference>
<organism evidence="1 2">
    <name type="scientific">Pseudomonas syringae pv. actinidiae</name>
    <dbReference type="NCBI Taxonomy" id="103796"/>
    <lineage>
        <taxon>Bacteria</taxon>
        <taxon>Pseudomonadati</taxon>
        <taxon>Pseudomonadota</taxon>
        <taxon>Gammaproteobacteria</taxon>
        <taxon>Pseudomonadales</taxon>
        <taxon>Pseudomonadaceae</taxon>
        <taxon>Pseudomonas</taxon>
        <taxon>Pseudomonas syringae</taxon>
    </lineage>
</organism>
<sequence>MACCSYKEGCFAAPYKRAMNPYVQSLLTPSSIDACASVELIHFKSKKSSENNGSLEICPGSVISRQLVQNRNGTNIFTCSGPLFAGHSLPLRSNAIAGHHDWS</sequence>
<gene>
    <name evidence="1" type="ORF">KPSA1_06402</name>
</gene>
<name>A0A2V0QII2_PSESF</name>
<accession>A0A2V0QII2</accession>